<feature type="domain" description="PDZ" evidence="9">
    <location>
        <begin position="95"/>
        <end position="124"/>
    </location>
</feature>
<feature type="domain" description="Peptidase M48" evidence="8">
    <location>
        <begin position="186"/>
        <end position="232"/>
    </location>
</feature>
<evidence type="ECO:0000256" key="3">
    <source>
        <dbReference type="ARBA" id="ARBA00022801"/>
    </source>
</evidence>
<dbReference type="GO" id="GO:0004222">
    <property type="term" value="F:metalloendopeptidase activity"/>
    <property type="evidence" value="ECO:0007669"/>
    <property type="project" value="InterPro"/>
</dbReference>
<dbReference type="PANTHER" id="PTHR22726">
    <property type="entry name" value="METALLOENDOPEPTIDASE OMA1"/>
    <property type="match status" value="1"/>
</dbReference>
<dbReference type="Gene3D" id="2.30.42.10">
    <property type="match status" value="1"/>
</dbReference>
<dbReference type="OrthoDB" id="7338723at2"/>
<evidence type="ECO:0000256" key="6">
    <source>
        <dbReference type="RuleBase" id="RU003983"/>
    </source>
</evidence>
<evidence type="ECO:0000256" key="5">
    <source>
        <dbReference type="ARBA" id="ARBA00023049"/>
    </source>
</evidence>
<proteinExistence type="inferred from homology"/>
<keyword evidence="2" id="KW-0479">Metal-binding</keyword>
<protein>
    <submittedName>
        <fullName evidence="10">Peptidase family M48</fullName>
    </submittedName>
</protein>
<comment type="cofactor">
    <cofactor evidence="6">
        <name>Zn(2+)</name>
        <dbReference type="ChEBI" id="CHEBI:29105"/>
    </cofactor>
    <text evidence="6">Binds 1 zinc ion per subunit.</text>
</comment>
<keyword evidence="1 6" id="KW-0645">Protease</keyword>
<dbReference type="Pfam" id="PF17820">
    <property type="entry name" value="PDZ_6"/>
    <property type="match status" value="1"/>
</dbReference>
<evidence type="ECO:0000259" key="9">
    <source>
        <dbReference type="Pfam" id="PF17820"/>
    </source>
</evidence>
<dbReference type="InterPro" id="IPR041489">
    <property type="entry name" value="PDZ_6"/>
</dbReference>
<dbReference type="CDD" id="cd07342">
    <property type="entry name" value="M48C_Oma1_like"/>
    <property type="match status" value="1"/>
</dbReference>
<keyword evidence="5 6" id="KW-0482">Metalloprotease</keyword>
<dbReference type="RefSeq" id="WP_143051805.1">
    <property type="nucleotide sequence ID" value="NZ_FNZZ01000002.1"/>
</dbReference>
<keyword evidence="11" id="KW-1185">Reference proteome</keyword>
<dbReference type="GO" id="GO:0046872">
    <property type="term" value="F:metal ion binding"/>
    <property type="evidence" value="ECO:0007669"/>
    <property type="project" value="UniProtKB-KW"/>
</dbReference>
<dbReference type="InterPro" id="IPR001915">
    <property type="entry name" value="Peptidase_M48"/>
</dbReference>
<gene>
    <name evidence="10" type="ORF">SAMN05216382_1112</name>
</gene>
<feature type="domain" description="Peptidase M48" evidence="8">
    <location>
        <begin position="251"/>
        <end position="303"/>
    </location>
</feature>
<dbReference type="PANTHER" id="PTHR22726:SF1">
    <property type="entry name" value="METALLOENDOPEPTIDASE OMA1, MITOCHONDRIAL"/>
    <property type="match status" value="1"/>
</dbReference>
<evidence type="ECO:0000256" key="7">
    <source>
        <dbReference type="SAM" id="SignalP"/>
    </source>
</evidence>
<organism evidence="10 11">
    <name type="scientific">Sphingomonas palmae</name>
    <dbReference type="NCBI Taxonomy" id="1855283"/>
    <lineage>
        <taxon>Bacteria</taxon>
        <taxon>Pseudomonadati</taxon>
        <taxon>Pseudomonadota</taxon>
        <taxon>Alphaproteobacteria</taxon>
        <taxon>Sphingomonadales</taxon>
        <taxon>Sphingomonadaceae</taxon>
        <taxon>Sphingomonas</taxon>
    </lineage>
</organism>
<evidence type="ECO:0000313" key="10">
    <source>
        <dbReference type="EMBL" id="SEK92080.1"/>
    </source>
</evidence>
<dbReference type="EMBL" id="FNZZ01000002">
    <property type="protein sequence ID" value="SEK92080.1"/>
    <property type="molecule type" value="Genomic_DNA"/>
</dbReference>
<dbReference type="STRING" id="1855283.SAMN05216382_1112"/>
<dbReference type="GO" id="GO:0016020">
    <property type="term" value="C:membrane"/>
    <property type="evidence" value="ECO:0007669"/>
    <property type="project" value="TreeGrafter"/>
</dbReference>
<keyword evidence="3 6" id="KW-0378">Hydrolase</keyword>
<evidence type="ECO:0000256" key="4">
    <source>
        <dbReference type="ARBA" id="ARBA00022833"/>
    </source>
</evidence>
<evidence type="ECO:0000256" key="2">
    <source>
        <dbReference type="ARBA" id="ARBA00022723"/>
    </source>
</evidence>
<dbReference type="Proteomes" id="UP000199214">
    <property type="component" value="Unassembled WGS sequence"/>
</dbReference>
<dbReference type="InterPro" id="IPR036034">
    <property type="entry name" value="PDZ_sf"/>
</dbReference>
<sequence length="402" mass="43089">MLDRKHLHHALSYLVAAAALMLGSGSAMAARLSDAALASGDARLALVGYRLASANGDRCDAPMMITGLTLHDLASYDRRDRTLVQARGLGRGFAVRAVVAGSAADRAGLLVDDEIVAINGRDVTALGAALIRSRATYRRVELFNIALDTMLRANPAVLTVERGGTQRQIVLAGDRGCGGTATLQPGNAVNAWADGRYVAVTTRALDVAAADDELAFVVAHEMAHNILHHRASDGCHASFFPQTRRKSGIKQAEIEADQLALRLIARAGYDTSAPERFLRRVAPARWADLSITHPSIGRRIQLVNAVRDEIDRARIEQALERQGYFGSPMTGEQLVVQRTPETIDRPVVRMSSDALFAGSALVSADPFVLGTTNRLIAAIRSTSQLAPSDADRMSRSLILAAM</sequence>
<dbReference type="Pfam" id="PF01435">
    <property type="entry name" value="Peptidase_M48"/>
    <property type="match status" value="2"/>
</dbReference>
<evidence type="ECO:0000259" key="8">
    <source>
        <dbReference type="Pfam" id="PF01435"/>
    </source>
</evidence>
<dbReference type="InterPro" id="IPR051156">
    <property type="entry name" value="Mito/Outer_Membr_Metalloprot"/>
</dbReference>
<dbReference type="Gene3D" id="3.30.2010.10">
    <property type="entry name" value="Metalloproteases ('zincins'), catalytic domain"/>
    <property type="match status" value="1"/>
</dbReference>
<keyword evidence="7" id="KW-0732">Signal</keyword>
<dbReference type="GO" id="GO:0051603">
    <property type="term" value="P:proteolysis involved in protein catabolic process"/>
    <property type="evidence" value="ECO:0007669"/>
    <property type="project" value="TreeGrafter"/>
</dbReference>
<accession>A0A1H7KZV3</accession>
<reference evidence="11" key="1">
    <citation type="submission" date="2016-10" db="EMBL/GenBank/DDBJ databases">
        <authorList>
            <person name="Varghese N."/>
            <person name="Submissions S."/>
        </authorList>
    </citation>
    <scope>NUCLEOTIDE SEQUENCE [LARGE SCALE GENOMIC DNA]</scope>
    <source>
        <strain evidence="11">JS21-1</strain>
    </source>
</reference>
<comment type="similarity">
    <text evidence="6">Belongs to the peptidase M48 family.</text>
</comment>
<dbReference type="SUPFAM" id="SSF50156">
    <property type="entry name" value="PDZ domain-like"/>
    <property type="match status" value="1"/>
</dbReference>
<name>A0A1H7KZV3_9SPHN</name>
<feature type="chain" id="PRO_5011542273" evidence="7">
    <location>
        <begin position="30"/>
        <end position="402"/>
    </location>
</feature>
<dbReference type="AlphaFoldDB" id="A0A1H7KZV3"/>
<feature type="signal peptide" evidence="7">
    <location>
        <begin position="1"/>
        <end position="29"/>
    </location>
</feature>
<keyword evidence="4 6" id="KW-0862">Zinc</keyword>
<evidence type="ECO:0000313" key="11">
    <source>
        <dbReference type="Proteomes" id="UP000199214"/>
    </source>
</evidence>
<evidence type="ECO:0000256" key="1">
    <source>
        <dbReference type="ARBA" id="ARBA00022670"/>
    </source>
</evidence>